<evidence type="ECO:0000256" key="9">
    <source>
        <dbReference type="ARBA" id="ARBA00022723"/>
    </source>
</evidence>
<evidence type="ECO:0000256" key="21">
    <source>
        <dbReference type="SAM" id="Phobius"/>
    </source>
</evidence>
<evidence type="ECO:0000256" key="7">
    <source>
        <dbReference type="ARBA" id="ARBA00022679"/>
    </source>
</evidence>
<dbReference type="GO" id="GO:0000139">
    <property type="term" value="C:Golgi membrane"/>
    <property type="evidence" value="ECO:0007669"/>
    <property type="project" value="UniProtKB-SubCell"/>
</dbReference>
<evidence type="ECO:0000256" key="12">
    <source>
        <dbReference type="ARBA" id="ARBA00023034"/>
    </source>
</evidence>
<evidence type="ECO:0000256" key="11">
    <source>
        <dbReference type="ARBA" id="ARBA00022989"/>
    </source>
</evidence>
<evidence type="ECO:0000256" key="6">
    <source>
        <dbReference type="ARBA" id="ARBA00022676"/>
    </source>
</evidence>
<proteinExistence type="inferred from homology"/>
<evidence type="ECO:0000313" key="22">
    <source>
        <dbReference type="EMBL" id="KAL1138532.1"/>
    </source>
</evidence>
<keyword evidence="6" id="KW-0328">Glycosyltransferase</keyword>
<evidence type="ECO:0000313" key="23">
    <source>
        <dbReference type="Proteomes" id="UP001558652"/>
    </source>
</evidence>
<evidence type="ECO:0000256" key="1">
    <source>
        <dbReference type="ARBA" id="ARBA00001936"/>
    </source>
</evidence>
<evidence type="ECO:0000256" key="19">
    <source>
        <dbReference type="ARBA" id="ARBA00033291"/>
    </source>
</evidence>
<keyword evidence="14" id="KW-0325">Glycoprotein</keyword>
<dbReference type="PANTHER" id="PTHR46420">
    <property type="entry name" value="BETA-1,4-GLUCURONYLTRANSFERASE 1"/>
    <property type="match status" value="1"/>
</dbReference>
<evidence type="ECO:0000256" key="3">
    <source>
        <dbReference type="ARBA" id="ARBA00004922"/>
    </source>
</evidence>
<evidence type="ECO:0000256" key="4">
    <source>
        <dbReference type="ARBA" id="ARBA00008539"/>
    </source>
</evidence>
<comment type="pathway">
    <text evidence="3">Protein modification; protein glycosylation.</text>
</comment>
<comment type="subcellular location">
    <subcellularLocation>
        <location evidence="2">Golgi apparatus membrane</location>
        <topology evidence="2">Single-pass type II membrane protein</topology>
    </subcellularLocation>
</comment>
<dbReference type="Proteomes" id="UP001558652">
    <property type="component" value="Unassembled WGS sequence"/>
</dbReference>
<evidence type="ECO:0000256" key="10">
    <source>
        <dbReference type="ARBA" id="ARBA00022968"/>
    </source>
</evidence>
<dbReference type="GO" id="GO:0046872">
    <property type="term" value="F:metal ion binding"/>
    <property type="evidence" value="ECO:0007669"/>
    <property type="project" value="UniProtKB-KW"/>
</dbReference>
<dbReference type="InterPro" id="IPR043189">
    <property type="entry name" value="B4GAT1"/>
</dbReference>
<evidence type="ECO:0000256" key="5">
    <source>
        <dbReference type="ARBA" id="ARBA00017962"/>
    </source>
</evidence>
<dbReference type="GO" id="GO:0016757">
    <property type="term" value="F:glycosyltransferase activity"/>
    <property type="evidence" value="ECO:0007669"/>
    <property type="project" value="UniProtKB-KW"/>
</dbReference>
<reference evidence="22 23" key="1">
    <citation type="submission" date="2024-07" db="EMBL/GenBank/DDBJ databases">
        <title>Chromosome-level genome assembly of the water stick insect Ranatra chinensis (Heteroptera: Nepidae).</title>
        <authorList>
            <person name="Liu X."/>
        </authorList>
    </citation>
    <scope>NUCLEOTIDE SEQUENCE [LARGE SCALE GENOMIC DNA]</scope>
    <source>
        <strain evidence="22">Cailab_2021Rc</strain>
        <tissue evidence="22">Muscle</tissue>
    </source>
</reference>
<keyword evidence="23" id="KW-1185">Reference proteome</keyword>
<evidence type="ECO:0000256" key="13">
    <source>
        <dbReference type="ARBA" id="ARBA00023136"/>
    </source>
</evidence>
<name>A0ABD0Z491_9HEMI</name>
<evidence type="ECO:0000256" key="8">
    <source>
        <dbReference type="ARBA" id="ARBA00022692"/>
    </source>
</evidence>
<keyword evidence="13 21" id="KW-0472">Membrane</keyword>
<dbReference type="PANTHER" id="PTHR46420:SF1">
    <property type="entry name" value="BETA-1,4-GLUCURONYLTRANSFERASE 1"/>
    <property type="match status" value="1"/>
</dbReference>
<keyword evidence="10" id="KW-0735">Signal-anchor</keyword>
<evidence type="ECO:0000256" key="16">
    <source>
        <dbReference type="ARBA" id="ARBA00030723"/>
    </source>
</evidence>
<comment type="caution">
    <text evidence="22">The sequence shown here is derived from an EMBL/GenBank/DDBJ whole genome shotgun (WGS) entry which is preliminary data.</text>
</comment>
<keyword evidence="8 21" id="KW-0812">Transmembrane</keyword>
<accession>A0ABD0Z491</accession>
<evidence type="ECO:0000256" key="20">
    <source>
        <dbReference type="ARBA" id="ARBA00047852"/>
    </source>
</evidence>
<feature type="transmembrane region" description="Helical" evidence="21">
    <location>
        <begin position="6"/>
        <end position="28"/>
    </location>
</feature>
<keyword evidence="9" id="KW-0479">Metal-binding</keyword>
<keyword evidence="12" id="KW-0333">Golgi apparatus</keyword>
<dbReference type="EMBL" id="JBFDAA010000003">
    <property type="protein sequence ID" value="KAL1138532.1"/>
    <property type="molecule type" value="Genomic_DNA"/>
</dbReference>
<comment type="cofactor">
    <cofactor evidence="1">
        <name>Mn(2+)</name>
        <dbReference type="ChEBI" id="CHEBI:29035"/>
    </cofactor>
</comment>
<evidence type="ECO:0000256" key="2">
    <source>
        <dbReference type="ARBA" id="ARBA00004323"/>
    </source>
</evidence>
<organism evidence="22 23">
    <name type="scientific">Ranatra chinensis</name>
    <dbReference type="NCBI Taxonomy" id="642074"/>
    <lineage>
        <taxon>Eukaryota</taxon>
        <taxon>Metazoa</taxon>
        <taxon>Ecdysozoa</taxon>
        <taxon>Arthropoda</taxon>
        <taxon>Hexapoda</taxon>
        <taxon>Insecta</taxon>
        <taxon>Pterygota</taxon>
        <taxon>Neoptera</taxon>
        <taxon>Paraneoptera</taxon>
        <taxon>Hemiptera</taxon>
        <taxon>Heteroptera</taxon>
        <taxon>Panheteroptera</taxon>
        <taxon>Nepomorpha</taxon>
        <taxon>Nepidae</taxon>
        <taxon>Ranatrinae</taxon>
        <taxon>Ranatra</taxon>
    </lineage>
</organism>
<comment type="catalytic activity">
    <reaction evidence="20">
        <text>3-O-[beta-D-Xyl-(1-&gt;4)-Rib-ol-P-Rib-ol-P-3-beta-D-GalNAc-(1-&gt;3)-beta-D-GlcNAc-(1-&gt;4)-(O-6-P-alpha-D-Man)]-Thr-[protein] + UDP-alpha-D-glucuronate = 3-O-[beta-D-GlcA-(1-&gt;3)-beta-D-Xyl-(1-&gt;4)-Rib-ol-P-Rib-ol-P-3-beta-D-GalNAc-(1-&gt;3)-beta-D-GlcNAc-(1-&gt;4)-(O-6-P-alpha-D-Man)]-Thr-[protein] + UDP + H(+)</text>
        <dbReference type="Rhea" id="RHEA:46860"/>
        <dbReference type="Rhea" id="RHEA-COMP:15023"/>
        <dbReference type="Rhea" id="RHEA-COMP:17482"/>
        <dbReference type="ChEBI" id="CHEBI:15378"/>
        <dbReference type="ChEBI" id="CHEBI:58052"/>
        <dbReference type="ChEBI" id="CHEBI:58223"/>
        <dbReference type="ChEBI" id="CHEBI:142405"/>
        <dbReference type="ChEBI" id="CHEBI:177336"/>
    </reaction>
</comment>
<keyword evidence="15" id="KW-0464">Manganese</keyword>
<protein>
    <recommendedName>
        <fullName evidence="5">Beta-1,4-glucuronyltransferase 1</fullName>
    </recommendedName>
    <alternativeName>
        <fullName evidence="16">I-beta-1,3-N-acetylglucosaminyltransferase</fullName>
    </alternativeName>
    <alternativeName>
        <fullName evidence="19">N-acetyllactosaminide beta-1,3-N-acetylglucosaminyltransferase</fullName>
    </alternativeName>
    <alternativeName>
        <fullName evidence="17">Poly-N-acetyllactosamine extension enzyme</fullName>
    </alternativeName>
    <alternativeName>
        <fullName evidence="18">UDP-GlcNAc:betaGal beta-1,3-N-acetylglucosaminyltransferase 1</fullName>
    </alternativeName>
</protein>
<evidence type="ECO:0000256" key="14">
    <source>
        <dbReference type="ARBA" id="ARBA00023180"/>
    </source>
</evidence>
<evidence type="ECO:0000256" key="17">
    <source>
        <dbReference type="ARBA" id="ARBA00032175"/>
    </source>
</evidence>
<keyword evidence="11 21" id="KW-1133">Transmembrane helix</keyword>
<dbReference type="AlphaFoldDB" id="A0ABD0Z491"/>
<evidence type="ECO:0000256" key="18">
    <source>
        <dbReference type="ARBA" id="ARBA00032181"/>
    </source>
</evidence>
<sequence>MKIGCWTKLVLILTSVVAVLQVIHLILLNRLEYLHQHRPRLHVTQKEPLLSVEDEARELFKTLEESLRNDHILDSTGVYRIATNIPKGSKQPSYSLLAPDLTLVTQCSYNHLNKLIDLVKRWQVCVILR</sequence>
<evidence type="ECO:0000256" key="15">
    <source>
        <dbReference type="ARBA" id="ARBA00023211"/>
    </source>
</evidence>
<gene>
    <name evidence="22" type="ORF">AAG570_008595</name>
</gene>
<comment type="similarity">
    <text evidence="4">Belongs to the glycosyltransferase 49 family.</text>
</comment>
<keyword evidence="7" id="KW-0808">Transferase</keyword>